<dbReference type="PANTHER" id="PTHR28263:SF1">
    <property type="entry name" value="GOLGI TO ER TRAFFIC PROTEIN 2"/>
    <property type="match status" value="1"/>
</dbReference>
<dbReference type="EMBL" id="KV921351">
    <property type="protein sequence ID" value="ORE17615.1"/>
    <property type="molecule type" value="Genomic_DNA"/>
</dbReference>
<feature type="compositionally biased region" description="Basic residues" evidence="4">
    <location>
        <begin position="1"/>
        <end position="11"/>
    </location>
</feature>
<evidence type="ECO:0000256" key="5">
    <source>
        <dbReference type="SAM" id="Phobius"/>
    </source>
</evidence>
<organism evidence="6 7">
    <name type="scientific">Rhizopus microsporus</name>
    <dbReference type="NCBI Taxonomy" id="58291"/>
    <lineage>
        <taxon>Eukaryota</taxon>
        <taxon>Fungi</taxon>
        <taxon>Fungi incertae sedis</taxon>
        <taxon>Mucoromycota</taxon>
        <taxon>Mucoromycotina</taxon>
        <taxon>Mucoromycetes</taxon>
        <taxon>Mucorales</taxon>
        <taxon>Mucorineae</taxon>
        <taxon>Rhizopodaceae</taxon>
        <taxon>Rhizopus</taxon>
    </lineage>
</organism>
<reference evidence="6 7" key="1">
    <citation type="journal article" date="2016" name="Proc. Natl. Acad. Sci. U.S.A.">
        <title>Lipid metabolic changes in an early divergent fungus govern the establishment of a mutualistic symbiosis with endobacteria.</title>
        <authorList>
            <person name="Lastovetsky O.A."/>
            <person name="Gaspar M.L."/>
            <person name="Mondo S.J."/>
            <person name="LaButti K.M."/>
            <person name="Sandor L."/>
            <person name="Grigoriev I.V."/>
            <person name="Henry S.A."/>
            <person name="Pawlowska T.E."/>
        </authorList>
    </citation>
    <scope>NUCLEOTIDE SEQUENCE [LARGE SCALE GENOMIC DNA]</scope>
    <source>
        <strain evidence="6 7">ATCC 11559</strain>
    </source>
</reference>
<keyword evidence="2 5" id="KW-1133">Transmembrane helix</keyword>
<dbReference type="OMA" id="HQNTIYS"/>
<dbReference type="InterPro" id="IPR028143">
    <property type="entry name" value="Get2/sif1"/>
</dbReference>
<dbReference type="VEuPathDB" id="FungiDB:BCV72DRAFT_301463"/>
<feature type="compositionally biased region" description="Polar residues" evidence="4">
    <location>
        <begin position="16"/>
        <end position="35"/>
    </location>
</feature>
<feature type="transmembrane region" description="Helical" evidence="5">
    <location>
        <begin position="111"/>
        <end position="129"/>
    </location>
</feature>
<accession>A0A1X0RZX4</accession>
<proteinExistence type="predicted"/>
<evidence type="ECO:0000313" key="7">
    <source>
        <dbReference type="Proteomes" id="UP000242381"/>
    </source>
</evidence>
<dbReference type="AlphaFoldDB" id="A0A1X0RZX4"/>
<evidence type="ECO:0000256" key="2">
    <source>
        <dbReference type="ARBA" id="ARBA00022989"/>
    </source>
</evidence>
<evidence type="ECO:0000256" key="3">
    <source>
        <dbReference type="ARBA" id="ARBA00023136"/>
    </source>
</evidence>
<dbReference type="Proteomes" id="UP000242381">
    <property type="component" value="Unassembled WGS sequence"/>
</dbReference>
<keyword evidence="3 5" id="KW-0472">Membrane</keyword>
<protein>
    <submittedName>
        <fullName evidence="6">Uncharacterized protein</fullName>
    </submittedName>
</protein>
<feature type="region of interest" description="Disordered" evidence="4">
    <location>
        <begin position="1"/>
        <end position="54"/>
    </location>
</feature>
<evidence type="ECO:0000256" key="4">
    <source>
        <dbReference type="SAM" id="MobiDB-lite"/>
    </source>
</evidence>
<keyword evidence="1 5" id="KW-0812">Transmembrane</keyword>
<gene>
    <name evidence="6" type="ORF">BCV71DRAFT_291472</name>
</gene>
<feature type="transmembrane region" description="Helical" evidence="5">
    <location>
        <begin position="149"/>
        <end position="167"/>
    </location>
</feature>
<sequence>MDERRRQRRQQRILASGQSRLGKITSTAFPEQTHFSTKRRDSTEDPSEELGAPPALLPQLDDPFLAMSHNNMNDNPFFANNPFFTANVNNNNNNNSNNNTTISQEDVSVKYWNLVRLFLMTLLGLFIAYKERSVMGRDQFASLLHQNTIYSPYTSLFWYFALVELTLQTAQMMYHKGSIPNTPFFSLSFYGTNSFGHA</sequence>
<evidence type="ECO:0000256" key="1">
    <source>
        <dbReference type="ARBA" id="ARBA00022692"/>
    </source>
</evidence>
<dbReference type="PANTHER" id="PTHR28263">
    <property type="entry name" value="GOLGI TO ER TRAFFIC PROTEIN 2"/>
    <property type="match status" value="1"/>
</dbReference>
<evidence type="ECO:0000313" key="6">
    <source>
        <dbReference type="EMBL" id="ORE17615.1"/>
    </source>
</evidence>
<name>A0A1X0RZX4_RHIZD</name>